<proteinExistence type="predicted"/>
<accession>A0AAD6R400</accession>
<keyword evidence="2" id="KW-1185">Reference proteome</keyword>
<sequence>MSTWVTGLVVNISECAALSIIDQVIPISLRA</sequence>
<name>A0AAD6R400_9ROSI</name>
<dbReference type="EMBL" id="JAQIZT010000004">
    <property type="protein sequence ID" value="KAJ7001757.1"/>
    <property type="molecule type" value="Genomic_DNA"/>
</dbReference>
<reference evidence="1 2" key="1">
    <citation type="journal article" date="2023" name="Mol. Ecol. Resour.">
        <title>Chromosome-level genome assembly of a triploid poplar Populus alba 'Berolinensis'.</title>
        <authorList>
            <person name="Chen S."/>
            <person name="Yu Y."/>
            <person name="Wang X."/>
            <person name="Wang S."/>
            <person name="Zhang T."/>
            <person name="Zhou Y."/>
            <person name="He R."/>
            <person name="Meng N."/>
            <person name="Wang Y."/>
            <person name="Liu W."/>
            <person name="Liu Z."/>
            <person name="Liu J."/>
            <person name="Guo Q."/>
            <person name="Huang H."/>
            <person name="Sederoff R.R."/>
            <person name="Wang G."/>
            <person name="Qu G."/>
            <person name="Chen S."/>
        </authorList>
    </citation>
    <scope>NUCLEOTIDE SEQUENCE [LARGE SCALE GENOMIC DNA]</scope>
    <source>
        <strain evidence="1">SC-2020</strain>
    </source>
</reference>
<evidence type="ECO:0000313" key="1">
    <source>
        <dbReference type="EMBL" id="KAJ7001757.1"/>
    </source>
</evidence>
<comment type="caution">
    <text evidence="1">The sequence shown here is derived from an EMBL/GenBank/DDBJ whole genome shotgun (WGS) entry which is preliminary data.</text>
</comment>
<dbReference type="AlphaFoldDB" id="A0AAD6R400"/>
<organism evidence="1 2">
    <name type="scientific">Populus alba x Populus x berolinensis</name>
    <dbReference type="NCBI Taxonomy" id="444605"/>
    <lineage>
        <taxon>Eukaryota</taxon>
        <taxon>Viridiplantae</taxon>
        <taxon>Streptophyta</taxon>
        <taxon>Embryophyta</taxon>
        <taxon>Tracheophyta</taxon>
        <taxon>Spermatophyta</taxon>
        <taxon>Magnoliopsida</taxon>
        <taxon>eudicotyledons</taxon>
        <taxon>Gunneridae</taxon>
        <taxon>Pentapetalae</taxon>
        <taxon>rosids</taxon>
        <taxon>fabids</taxon>
        <taxon>Malpighiales</taxon>
        <taxon>Salicaceae</taxon>
        <taxon>Saliceae</taxon>
        <taxon>Populus</taxon>
    </lineage>
</organism>
<dbReference type="Proteomes" id="UP001164929">
    <property type="component" value="Chromosome 4"/>
</dbReference>
<protein>
    <submittedName>
        <fullName evidence="1">Uncharacterized protein</fullName>
    </submittedName>
</protein>
<evidence type="ECO:0000313" key="2">
    <source>
        <dbReference type="Proteomes" id="UP001164929"/>
    </source>
</evidence>
<gene>
    <name evidence="1" type="ORF">NC653_011992</name>
</gene>